<accession>A0A7K3TJW9</accession>
<dbReference type="AlphaFoldDB" id="A0A7K3TJW9"/>
<evidence type="ECO:0000313" key="2">
    <source>
        <dbReference type="EMBL" id="NEG78920.1"/>
    </source>
</evidence>
<protein>
    <submittedName>
        <fullName evidence="2">Uncharacterized protein</fullName>
    </submittedName>
</protein>
<dbReference type="RefSeq" id="WP_152350641.1">
    <property type="nucleotide sequence ID" value="NZ_WBSN01000011.1"/>
</dbReference>
<name>A0A7K3TJW9_9BIFI</name>
<gene>
    <name evidence="2" type="ORF">GFD22_08040</name>
</gene>
<evidence type="ECO:0000313" key="3">
    <source>
        <dbReference type="Proteomes" id="UP000469763"/>
    </source>
</evidence>
<feature type="region of interest" description="Disordered" evidence="1">
    <location>
        <begin position="30"/>
        <end position="128"/>
    </location>
</feature>
<comment type="caution">
    <text evidence="2">The sequence shown here is derived from an EMBL/GenBank/DDBJ whole genome shotgun (WGS) entry which is preliminary data.</text>
</comment>
<evidence type="ECO:0000256" key="1">
    <source>
        <dbReference type="SAM" id="MobiDB-lite"/>
    </source>
</evidence>
<dbReference type="OrthoDB" id="3240310at2"/>
<feature type="compositionally biased region" description="Basic and acidic residues" evidence="1">
    <location>
        <begin position="30"/>
        <end position="50"/>
    </location>
</feature>
<reference evidence="2 3" key="1">
    <citation type="submission" date="2019-10" db="EMBL/GenBank/DDBJ databases">
        <title>Bifidobacterium from non-human primates.</title>
        <authorList>
            <person name="Modesto M."/>
        </authorList>
    </citation>
    <scope>NUCLEOTIDE SEQUENCE [LARGE SCALE GENOMIC DNA]</scope>
    <source>
        <strain evidence="2 3">TREC</strain>
    </source>
</reference>
<sequence>MLVVILLWLALLIGAVVFVLRLARGESHEGLFTESLKKRAEPKPAEDVRPPRSAGMVPSFEPQSSRLTRPVGAVPPEGPNERTMENPVYVTNGTVVEMRSKRKPKHDGGPEREDGDAEDAGETDEREA</sequence>
<feature type="compositionally biased region" description="Acidic residues" evidence="1">
    <location>
        <begin position="113"/>
        <end position="128"/>
    </location>
</feature>
<organism evidence="2 3">
    <name type="scientific">Bifidobacterium avesanii</name>
    <dbReference type="NCBI Taxonomy" id="1798157"/>
    <lineage>
        <taxon>Bacteria</taxon>
        <taxon>Bacillati</taxon>
        <taxon>Actinomycetota</taxon>
        <taxon>Actinomycetes</taxon>
        <taxon>Bifidobacteriales</taxon>
        <taxon>Bifidobacteriaceae</taxon>
        <taxon>Bifidobacterium</taxon>
    </lineage>
</organism>
<keyword evidence="3" id="KW-1185">Reference proteome</keyword>
<dbReference type="EMBL" id="WHZY01000012">
    <property type="protein sequence ID" value="NEG78920.1"/>
    <property type="molecule type" value="Genomic_DNA"/>
</dbReference>
<dbReference type="Proteomes" id="UP000469763">
    <property type="component" value="Unassembled WGS sequence"/>
</dbReference>
<proteinExistence type="predicted"/>